<keyword evidence="2" id="KW-1185">Reference proteome</keyword>
<sequence>MAKFPFGTPIPSRKSPSRDISSSPQEALEDVVSAGPQDPTYEAATQVIERSHAALKRQYHNIRASLRLANFLLDLNAEQPCIEALLPAIPQHALLVWRQTLKEASSKGISINTSSWHKLNTKAEHECALELASDKILDDDIQWSRLISELMSWIFKFHESPGSAEMVDQLIRRAYADSPEGSIRFWPAMAQSKYLCERLDANESFGQRSCETASVASIAITAAFQSVSETKRYELVRALGFQELASSGNNEDAASANSTGSPTPLPEEVSILIKDYLSLMAPMAMWRVVVNCVNLAPCKGNQQPGTFGNHALKPGTGVDYRVVYDTADTNENNKKTVLKYESGNHGAD</sequence>
<accession>A0ACC2V3K0</accession>
<proteinExistence type="predicted"/>
<gene>
    <name evidence="1" type="ORF">QFC20_007072</name>
</gene>
<protein>
    <submittedName>
        <fullName evidence="1">Uncharacterized protein</fullName>
    </submittedName>
</protein>
<comment type="caution">
    <text evidence="1">The sequence shown here is derived from an EMBL/GenBank/DDBJ whole genome shotgun (WGS) entry which is preliminary data.</text>
</comment>
<dbReference type="EMBL" id="JASBWS010000150">
    <property type="protein sequence ID" value="KAJ9093678.1"/>
    <property type="molecule type" value="Genomic_DNA"/>
</dbReference>
<organism evidence="1 2">
    <name type="scientific">Naganishia adeliensis</name>
    <dbReference type="NCBI Taxonomy" id="92952"/>
    <lineage>
        <taxon>Eukaryota</taxon>
        <taxon>Fungi</taxon>
        <taxon>Dikarya</taxon>
        <taxon>Basidiomycota</taxon>
        <taxon>Agaricomycotina</taxon>
        <taxon>Tremellomycetes</taxon>
        <taxon>Filobasidiales</taxon>
        <taxon>Filobasidiaceae</taxon>
        <taxon>Naganishia</taxon>
    </lineage>
</organism>
<evidence type="ECO:0000313" key="1">
    <source>
        <dbReference type="EMBL" id="KAJ9093678.1"/>
    </source>
</evidence>
<evidence type="ECO:0000313" key="2">
    <source>
        <dbReference type="Proteomes" id="UP001230649"/>
    </source>
</evidence>
<name>A0ACC2V3K0_9TREE</name>
<reference evidence="1" key="1">
    <citation type="submission" date="2023-04" db="EMBL/GenBank/DDBJ databases">
        <title>Draft Genome sequencing of Naganishia species isolated from polar environments using Oxford Nanopore Technology.</title>
        <authorList>
            <person name="Leo P."/>
            <person name="Venkateswaran K."/>
        </authorList>
    </citation>
    <scope>NUCLEOTIDE SEQUENCE</scope>
    <source>
        <strain evidence="1">MNA-CCFEE 5262</strain>
    </source>
</reference>
<dbReference type="Proteomes" id="UP001230649">
    <property type="component" value="Unassembled WGS sequence"/>
</dbReference>